<dbReference type="OrthoDB" id="6817099at2759"/>
<organism evidence="2 3">
    <name type="scientific">Brassicogethes aeneus</name>
    <name type="common">Rape pollen beetle</name>
    <name type="synonym">Meligethes aeneus</name>
    <dbReference type="NCBI Taxonomy" id="1431903"/>
    <lineage>
        <taxon>Eukaryota</taxon>
        <taxon>Metazoa</taxon>
        <taxon>Ecdysozoa</taxon>
        <taxon>Arthropoda</taxon>
        <taxon>Hexapoda</taxon>
        <taxon>Insecta</taxon>
        <taxon>Pterygota</taxon>
        <taxon>Neoptera</taxon>
        <taxon>Endopterygota</taxon>
        <taxon>Coleoptera</taxon>
        <taxon>Polyphaga</taxon>
        <taxon>Cucujiformia</taxon>
        <taxon>Nitidulidae</taxon>
        <taxon>Meligethinae</taxon>
        <taxon>Brassicogethes</taxon>
    </lineage>
</organism>
<dbReference type="Proteomes" id="UP001154078">
    <property type="component" value="Chromosome 6"/>
</dbReference>
<feature type="coiled-coil region" evidence="1">
    <location>
        <begin position="61"/>
        <end position="95"/>
    </location>
</feature>
<evidence type="ECO:0000313" key="3">
    <source>
        <dbReference type="Proteomes" id="UP001154078"/>
    </source>
</evidence>
<dbReference type="AlphaFoldDB" id="A0A9P0BD56"/>
<name>A0A9P0BD56_BRAAE</name>
<proteinExistence type="predicted"/>
<gene>
    <name evidence="2" type="ORF">MELIAE_LOCUS9586</name>
</gene>
<accession>A0A9P0BD56</accession>
<dbReference type="EMBL" id="OV121137">
    <property type="protein sequence ID" value="CAH0559500.1"/>
    <property type="molecule type" value="Genomic_DNA"/>
</dbReference>
<sequence length="268" mass="31095">MSNDGEYGILLHEKLSDCISVNNTTTDEEKESTSVDLVICTSDSDTSLEDNDYFIEAESRQTRLKERLATLQIALETLQEQLKEETNLWRKEVEETILLQRQQEEKLDEFCSEHHLTHSEYFQRQSLQLQEAILKAQAAKRAKIQREIAITSYKTQLLQVENMCNLELTRVKQSKQNLQPLQMIASEWKMNDKGDFNRDEERHDNENISTANSQLSIEDSVKELYNNMDEMFNELAFKFAAAGSEFVFQCELNENCQAAAAEIQYENV</sequence>
<protein>
    <submittedName>
        <fullName evidence="2">Uncharacterized protein</fullName>
    </submittedName>
</protein>
<keyword evidence="1" id="KW-0175">Coiled coil</keyword>
<reference evidence="2" key="1">
    <citation type="submission" date="2021-12" db="EMBL/GenBank/DDBJ databases">
        <authorList>
            <person name="King R."/>
        </authorList>
    </citation>
    <scope>NUCLEOTIDE SEQUENCE</scope>
</reference>
<evidence type="ECO:0000313" key="2">
    <source>
        <dbReference type="EMBL" id="CAH0559500.1"/>
    </source>
</evidence>
<keyword evidence="3" id="KW-1185">Reference proteome</keyword>
<evidence type="ECO:0000256" key="1">
    <source>
        <dbReference type="SAM" id="Coils"/>
    </source>
</evidence>